<dbReference type="InterPro" id="IPR029058">
    <property type="entry name" value="AB_hydrolase_fold"/>
</dbReference>
<dbReference type="InterPro" id="IPR050261">
    <property type="entry name" value="FrsA_esterase"/>
</dbReference>
<proteinExistence type="predicted"/>
<gene>
    <name evidence="3" type="ORF">PQ455_04445</name>
</gene>
<evidence type="ECO:0000313" key="3">
    <source>
        <dbReference type="EMBL" id="WCT74487.1"/>
    </source>
</evidence>
<dbReference type="Gene3D" id="3.40.50.1820">
    <property type="entry name" value="alpha/beta hydrolase"/>
    <property type="match status" value="1"/>
</dbReference>
<dbReference type="RefSeq" id="WP_273689541.1">
    <property type="nucleotide sequence ID" value="NZ_CP117411.1"/>
</dbReference>
<dbReference type="InterPro" id="IPR001375">
    <property type="entry name" value="Peptidase_S9_cat"/>
</dbReference>
<protein>
    <submittedName>
        <fullName evidence="3">Prolyl oligopeptidase family serine peptidase</fullName>
    </submittedName>
</protein>
<reference evidence="3 4" key="1">
    <citation type="submission" date="2023-02" db="EMBL/GenBank/DDBJ databases">
        <title>Genome sequence of Sphingomonas naphthae.</title>
        <authorList>
            <person name="Kim S."/>
            <person name="Heo J."/>
            <person name="Kwon S.-W."/>
        </authorList>
    </citation>
    <scope>NUCLEOTIDE SEQUENCE [LARGE SCALE GENOMIC DNA]</scope>
    <source>
        <strain evidence="3 4">KACC 18716</strain>
    </source>
</reference>
<sequence length="257" mass="28030">MTRVGIGGIELTGADETIVAGGLSLPVHVYRPEPGAERPSAALILCPGGIGTGMFEIMEWIAGAARDAGIFTVTTSWRAPSPEHDPDDVSMVVDWLQQQPDVDGERIAIMGMSRGGNATLRAAALDTRLKLVVTFGPATNFVQQAEGTAVYAPGRHRMLVDWLGDPVEKRSFYEKVQAIGYADRIKQPVLMVHGQHDMHSPPEQSIWMKEAIEAAGNSDVDLRIVPMMGHYGDVIPNSYGFDQLRAIIIPYLQQRLK</sequence>
<keyword evidence="1" id="KW-0378">Hydrolase</keyword>
<keyword evidence="4" id="KW-1185">Reference proteome</keyword>
<evidence type="ECO:0000313" key="4">
    <source>
        <dbReference type="Proteomes" id="UP001220395"/>
    </source>
</evidence>
<dbReference type="SUPFAM" id="SSF53474">
    <property type="entry name" value="alpha/beta-Hydrolases"/>
    <property type="match status" value="1"/>
</dbReference>
<organism evidence="3 4">
    <name type="scientific">Sphingomonas naphthae</name>
    <dbReference type="NCBI Taxonomy" id="1813468"/>
    <lineage>
        <taxon>Bacteria</taxon>
        <taxon>Pseudomonadati</taxon>
        <taxon>Pseudomonadota</taxon>
        <taxon>Alphaproteobacteria</taxon>
        <taxon>Sphingomonadales</taxon>
        <taxon>Sphingomonadaceae</taxon>
        <taxon>Sphingomonas</taxon>
    </lineage>
</organism>
<evidence type="ECO:0000256" key="1">
    <source>
        <dbReference type="ARBA" id="ARBA00022801"/>
    </source>
</evidence>
<evidence type="ECO:0000259" key="2">
    <source>
        <dbReference type="Pfam" id="PF00326"/>
    </source>
</evidence>
<name>A0ABY7TPD1_9SPHN</name>
<feature type="domain" description="Peptidase S9 prolyl oligopeptidase catalytic" evidence="2">
    <location>
        <begin position="83"/>
        <end position="231"/>
    </location>
</feature>
<dbReference type="Proteomes" id="UP001220395">
    <property type="component" value="Chromosome"/>
</dbReference>
<dbReference type="EMBL" id="CP117411">
    <property type="protein sequence ID" value="WCT74487.1"/>
    <property type="molecule type" value="Genomic_DNA"/>
</dbReference>
<dbReference type="PANTHER" id="PTHR22946:SF9">
    <property type="entry name" value="POLYKETIDE TRANSFERASE AF380"/>
    <property type="match status" value="1"/>
</dbReference>
<accession>A0ABY7TPD1</accession>
<dbReference type="Pfam" id="PF00326">
    <property type="entry name" value="Peptidase_S9"/>
    <property type="match status" value="1"/>
</dbReference>
<dbReference type="PANTHER" id="PTHR22946">
    <property type="entry name" value="DIENELACTONE HYDROLASE DOMAIN-CONTAINING PROTEIN-RELATED"/>
    <property type="match status" value="1"/>
</dbReference>